<dbReference type="OrthoDB" id="4935330at2"/>
<evidence type="ECO:0000256" key="1">
    <source>
        <dbReference type="SAM" id="Phobius"/>
    </source>
</evidence>
<keyword evidence="1" id="KW-0472">Membrane</keyword>
<dbReference type="EMBL" id="SOHA01000001">
    <property type="protein sequence ID" value="TFD34121.1"/>
    <property type="molecule type" value="Genomic_DNA"/>
</dbReference>
<feature type="transmembrane region" description="Helical" evidence="1">
    <location>
        <begin position="99"/>
        <end position="117"/>
    </location>
</feature>
<name>A0A4Y8JY64_9MICO</name>
<dbReference type="AlphaFoldDB" id="A0A4Y8JY64"/>
<keyword evidence="1" id="KW-1133">Transmembrane helix</keyword>
<sequence>MIANLGLNRLLWSVTGGTAIVAAVAGILNPSLYAGLVAETLLPGALAQDIISVLAGIGLLVLAALARPNRCRQQLLALGLLGYLFYAYGIYVIERAYNGFYLVYLAIFTLAFWSVVYGTANLRREVMEQATMPRGLRVVSAVGALLQPLMFYPLWIAMLIPLMRDRDQIDSLYSIFILDLGFIMPAFLILAVLVFRNRGVGLVLLPALYVLGFTLIFSLALAELVKPVFGTAPDLPALAAAALLSALFLVLGGLHLRRLGLPQLRADAAEVRPPLKTPSADIF</sequence>
<feature type="transmembrane region" description="Helical" evidence="1">
    <location>
        <begin position="12"/>
        <end position="33"/>
    </location>
</feature>
<feature type="transmembrane region" description="Helical" evidence="1">
    <location>
        <begin position="138"/>
        <end position="160"/>
    </location>
</feature>
<protein>
    <submittedName>
        <fullName evidence="2">Uncharacterized protein</fullName>
    </submittedName>
</protein>
<reference evidence="2 3" key="1">
    <citation type="submission" date="2019-03" db="EMBL/GenBank/DDBJ databases">
        <title>Genomics of glacier-inhabiting Cryobacterium strains.</title>
        <authorList>
            <person name="Liu Q."/>
            <person name="Xin Y.-H."/>
        </authorList>
    </citation>
    <scope>NUCLEOTIDE SEQUENCE [LARGE SCALE GENOMIC DNA]</scope>
    <source>
        <strain evidence="2 3">TMT1-51</strain>
    </source>
</reference>
<organism evidence="2 3">
    <name type="scientific">Cryobacterium cryoconiti</name>
    <dbReference type="NCBI Taxonomy" id="1259239"/>
    <lineage>
        <taxon>Bacteria</taxon>
        <taxon>Bacillati</taxon>
        <taxon>Actinomycetota</taxon>
        <taxon>Actinomycetes</taxon>
        <taxon>Micrococcales</taxon>
        <taxon>Microbacteriaceae</taxon>
        <taxon>Cryobacterium</taxon>
    </lineage>
</organism>
<comment type="caution">
    <text evidence="2">The sequence shown here is derived from an EMBL/GenBank/DDBJ whole genome shotgun (WGS) entry which is preliminary data.</text>
</comment>
<keyword evidence="1" id="KW-0812">Transmembrane</keyword>
<feature type="transmembrane region" description="Helical" evidence="1">
    <location>
        <begin position="237"/>
        <end position="256"/>
    </location>
</feature>
<accession>A0A4Y8JY64</accession>
<keyword evidence="3" id="KW-1185">Reference proteome</keyword>
<feature type="transmembrane region" description="Helical" evidence="1">
    <location>
        <begin position="172"/>
        <end position="195"/>
    </location>
</feature>
<dbReference type="Proteomes" id="UP000297472">
    <property type="component" value="Unassembled WGS sequence"/>
</dbReference>
<gene>
    <name evidence="2" type="ORF">E3T49_00120</name>
</gene>
<feature type="transmembrane region" description="Helical" evidence="1">
    <location>
        <begin position="45"/>
        <end position="66"/>
    </location>
</feature>
<proteinExistence type="predicted"/>
<dbReference type="RefSeq" id="WP_134422291.1">
    <property type="nucleotide sequence ID" value="NZ_SOHA01000001.1"/>
</dbReference>
<feature type="transmembrane region" description="Helical" evidence="1">
    <location>
        <begin position="202"/>
        <end position="225"/>
    </location>
</feature>
<evidence type="ECO:0000313" key="2">
    <source>
        <dbReference type="EMBL" id="TFD34121.1"/>
    </source>
</evidence>
<feature type="transmembrane region" description="Helical" evidence="1">
    <location>
        <begin position="75"/>
        <end position="93"/>
    </location>
</feature>
<evidence type="ECO:0000313" key="3">
    <source>
        <dbReference type="Proteomes" id="UP000297472"/>
    </source>
</evidence>